<dbReference type="SUPFAM" id="SSF56059">
    <property type="entry name" value="Glutathione synthetase ATP-binding domain-like"/>
    <property type="match status" value="1"/>
</dbReference>
<dbReference type="InterPro" id="IPR013815">
    <property type="entry name" value="ATP_grasp_subdomain_1"/>
</dbReference>
<dbReference type="SUPFAM" id="SSF55729">
    <property type="entry name" value="Acyl-CoA N-acyltransferases (Nat)"/>
    <property type="match status" value="1"/>
</dbReference>
<evidence type="ECO:0000256" key="1">
    <source>
        <dbReference type="PROSITE-ProRule" id="PRU00409"/>
    </source>
</evidence>
<name>A0ABW5XDD0_9MICO</name>
<evidence type="ECO:0000313" key="5">
    <source>
        <dbReference type="EMBL" id="MFD2839305.1"/>
    </source>
</evidence>
<dbReference type="Pfam" id="PF00583">
    <property type="entry name" value="Acetyltransf_1"/>
    <property type="match status" value="1"/>
</dbReference>
<keyword evidence="1" id="KW-0547">Nucleotide-binding</keyword>
<dbReference type="InterPro" id="IPR011761">
    <property type="entry name" value="ATP-grasp"/>
</dbReference>
<dbReference type="Gene3D" id="3.30.470.20">
    <property type="entry name" value="ATP-grasp fold, B domain"/>
    <property type="match status" value="1"/>
</dbReference>
<dbReference type="Proteomes" id="UP001597391">
    <property type="component" value="Unassembled WGS sequence"/>
</dbReference>
<dbReference type="PANTHER" id="PTHR42793:SF1">
    <property type="entry name" value="PEPTIDYL-LYSINE N-ACETYLTRANSFERASE PATZ"/>
    <property type="match status" value="1"/>
</dbReference>
<dbReference type="Gene3D" id="3.40.50.720">
    <property type="entry name" value="NAD(P)-binding Rossmann-like Domain"/>
    <property type="match status" value="1"/>
</dbReference>
<evidence type="ECO:0000259" key="4">
    <source>
        <dbReference type="PROSITE" id="PS51186"/>
    </source>
</evidence>
<dbReference type="Pfam" id="PF13607">
    <property type="entry name" value="Succ_CoA_lig"/>
    <property type="match status" value="1"/>
</dbReference>
<dbReference type="PROSITE" id="PS50975">
    <property type="entry name" value="ATP_GRASP"/>
    <property type="match status" value="1"/>
</dbReference>
<dbReference type="PANTHER" id="PTHR42793">
    <property type="entry name" value="COA BINDING DOMAIN CONTAINING PROTEIN"/>
    <property type="match status" value="1"/>
</dbReference>
<dbReference type="Gene3D" id="3.40.50.261">
    <property type="entry name" value="Succinyl-CoA synthetase domains"/>
    <property type="match status" value="2"/>
</dbReference>
<dbReference type="RefSeq" id="WP_377464759.1">
    <property type="nucleotide sequence ID" value="NZ_JBHUOP010000001.1"/>
</dbReference>
<sequence length="929" mass="100424">MSANDPVDETSYPAHWEADVVLRDGTTTHVRPIRPTDRDALQNFHMGQSERSTYMRFFAAMERLSESDLTRFTQVDMVDRVAVVATTMRDGAEAIIGVARFDRLEHDEAEVAFNISDSAQGRGLGSVLLEHIAAAARERGIRRFFADVLPQNGRMLSVFREAGYRQVQHEEDGIVEVTVDLDPTEHSLRVMAEREHRAESVSMRRLFSPQRILVVASLTDEPTPEELRLAKGALASGIGVKGDEPVYVLGMSPVQIRDAQERHGLHDNFVHFASLEQLLDSGLTFDIAILAVSDTAVAPLLSELSEIGVHGVVLLASGFAETGQHGLALQREAIRIAHSSGIRIIGPASYGLFSNAAQPPFNASLAPTRPESGTIGLFTQSTAIAVALLSIANRRRLGISNFLAAGNRADVSGNDMMQFWLTDNESTSVGLYLESIGNPRKFSRIARRLSRRKPIVVVTAGKSGYVVPRGHAVSPTEAPKKTLEQMLKQSGVIRARNMHEMADVLQFFAYQPIPQGRRLGILASSEALAAIAAEAAQSAGLTVTDQVHVVRSMDIENNLQGALESLYSSGQCDIALIAHVPTLGEFPIEAATQVALAAAQSQIPTVASVLGLHGIAPELTIPISDEPGGSNDTTTSSRGTRAFSVPAYSTPEDAVRALEHVTGYVAWLEEDHGSVVYFDGIDKHRVEDLLKDAPNGLLNQEDTATVLAAYGIKLWPVGRAHTPEEACALAEQFGYPIALKSTAAALRHRYDLGGVRLNIASSEELVQDFDEMVNDLERHLGSREYVISQGFDIQAMAPSGVPCVVRSQEDPLYGPVIAFGLSGDAFDLLDDVAYGIPPLTATDISQMVRSVKASPKLFGYKGLPLADVASLEELIARVSLLSDNHPRIRELELYPVIVADSGAAVVSARLTLGEGQRKDGLRRAMTSAN</sequence>
<dbReference type="SUPFAM" id="SSF52210">
    <property type="entry name" value="Succinyl-CoA synthetase domains"/>
    <property type="match status" value="2"/>
</dbReference>
<evidence type="ECO:0000256" key="2">
    <source>
        <dbReference type="SAM" id="MobiDB-lite"/>
    </source>
</evidence>
<evidence type="ECO:0000313" key="6">
    <source>
        <dbReference type="Proteomes" id="UP001597391"/>
    </source>
</evidence>
<gene>
    <name evidence="5" type="ORF">ACFSYH_01805</name>
</gene>
<feature type="domain" description="ATP-grasp" evidence="3">
    <location>
        <begin position="704"/>
        <end position="914"/>
    </location>
</feature>
<dbReference type="PROSITE" id="PS51186">
    <property type="entry name" value="GNAT"/>
    <property type="match status" value="1"/>
</dbReference>
<dbReference type="InterPro" id="IPR016181">
    <property type="entry name" value="Acyl_CoA_acyltransferase"/>
</dbReference>
<dbReference type="InterPro" id="IPR016102">
    <property type="entry name" value="Succinyl-CoA_synth-like"/>
</dbReference>
<dbReference type="CDD" id="cd04301">
    <property type="entry name" value="NAT_SF"/>
    <property type="match status" value="1"/>
</dbReference>
<accession>A0ABW5XDD0</accession>
<dbReference type="GO" id="GO:0016746">
    <property type="term" value="F:acyltransferase activity"/>
    <property type="evidence" value="ECO:0007669"/>
    <property type="project" value="UniProtKB-KW"/>
</dbReference>
<protein>
    <submittedName>
        <fullName evidence="5">GNAT family N-acetyltransferase</fullName>
        <ecNumber evidence="5">2.3.1.-</ecNumber>
    </submittedName>
</protein>
<feature type="compositionally biased region" description="Polar residues" evidence="2">
    <location>
        <begin position="630"/>
        <end position="639"/>
    </location>
</feature>
<keyword evidence="5" id="KW-0808">Transferase</keyword>
<dbReference type="EC" id="2.3.1.-" evidence="5"/>
<dbReference type="InterPro" id="IPR032875">
    <property type="entry name" value="Succ_CoA_lig_flav_dom"/>
</dbReference>
<dbReference type="Gene3D" id="3.40.630.30">
    <property type="match status" value="1"/>
</dbReference>
<evidence type="ECO:0000259" key="3">
    <source>
        <dbReference type="PROSITE" id="PS50975"/>
    </source>
</evidence>
<keyword evidence="1" id="KW-0067">ATP-binding</keyword>
<comment type="caution">
    <text evidence="5">The sequence shown here is derived from an EMBL/GenBank/DDBJ whole genome shotgun (WGS) entry which is preliminary data.</text>
</comment>
<reference evidence="6" key="1">
    <citation type="journal article" date="2019" name="Int. J. Syst. Evol. Microbiol.">
        <title>The Global Catalogue of Microorganisms (GCM) 10K type strain sequencing project: providing services to taxonomists for standard genome sequencing and annotation.</title>
        <authorList>
            <consortium name="The Broad Institute Genomics Platform"/>
            <consortium name="The Broad Institute Genome Sequencing Center for Infectious Disease"/>
            <person name="Wu L."/>
            <person name="Ma J."/>
        </authorList>
    </citation>
    <scope>NUCLEOTIDE SEQUENCE [LARGE SCALE GENOMIC DNA]</scope>
    <source>
        <strain evidence="6">KCTC 33576</strain>
    </source>
</reference>
<dbReference type="InterPro" id="IPR036291">
    <property type="entry name" value="NAD(P)-bd_dom_sf"/>
</dbReference>
<feature type="region of interest" description="Disordered" evidence="2">
    <location>
        <begin position="621"/>
        <end position="640"/>
    </location>
</feature>
<proteinExistence type="predicted"/>
<dbReference type="Gene3D" id="3.30.1490.20">
    <property type="entry name" value="ATP-grasp fold, A domain"/>
    <property type="match status" value="1"/>
</dbReference>
<dbReference type="Pfam" id="PF13549">
    <property type="entry name" value="ATP-grasp_5"/>
    <property type="match status" value="1"/>
</dbReference>
<dbReference type="InterPro" id="IPR000182">
    <property type="entry name" value="GNAT_dom"/>
</dbReference>
<dbReference type="EMBL" id="JBHUOP010000001">
    <property type="protein sequence ID" value="MFD2839305.1"/>
    <property type="molecule type" value="Genomic_DNA"/>
</dbReference>
<keyword evidence="5" id="KW-0012">Acyltransferase</keyword>
<feature type="domain" description="N-acetyltransferase" evidence="4">
    <location>
        <begin position="28"/>
        <end position="182"/>
    </location>
</feature>
<dbReference type="SUPFAM" id="SSF51735">
    <property type="entry name" value="NAD(P)-binding Rossmann-fold domains"/>
    <property type="match status" value="1"/>
</dbReference>
<organism evidence="5 6">
    <name type="scientific">Populibacterium corticicola</name>
    <dbReference type="NCBI Taxonomy" id="1812826"/>
    <lineage>
        <taxon>Bacteria</taxon>
        <taxon>Bacillati</taxon>
        <taxon>Actinomycetota</taxon>
        <taxon>Actinomycetes</taxon>
        <taxon>Micrococcales</taxon>
        <taxon>Jonesiaceae</taxon>
        <taxon>Populibacterium</taxon>
    </lineage>
</organism>
<keyword evidence="6" id="KW-1185">Reference proteome</keyword>